<organism evidence="17 18">
    <name type="scientific">Hibiscus sabdariffa</name>
    <name type="common">roselle</name>
    <dbReference type="NCBI Taxonomy" id="183260"/>
    <lineage>
        <taxon>Eukaryota</taxon>
        <taxon>Viridiplantae</taxon>
        <taxon>Streptophyta</taxon>
        <taxon>Embryophyta</taxon>
        <taxon>Tracheophyta</taxon>
        <taxon>Spermatophyta</taxon>
        <taxon>Magnoliopsida</taxon>
        <taxon>eudicotyledons</taxon>
        <taxon>Gunneridae</taxon>
        <taxon>Pentapetalae</taxon>
        <taxon>rosids</taxon>
        <taxon>malvids</taxon>
        <taxon>Malvales</taxon>
        <taxon>Malvaceae</taxon>
        <taxon>Malvoideae</taxon>
        <taxon>Hibiscus</taxon>
    </lineage>
</organism>
<feature type="transmembrane region" description="Helical" evidence="11">
    <location>
        <begin position="139"/>
        <end position="158"/>
    </location>
</feature>
<dbReference type="CDD" id="cd03791">
    <property type="entry name" value="GT5_Glycogen_synthase_DULL1-like"/>
    <property type="match status" value="1"/>
</dbReference>
<dbReference type="EC" id="2.4.1.21" evidence="4"/>
<keyword evidence="9" id="KW-0175">Coiled coil</keyword>
<feature type="region of interest" description="Disordered" evidence="10">
    <location>
        <begin position="615"/>
        <end position="638"/>
    </location>
</feature>
<evidence type="ECO:0000256" key="4">
    <source>
        <dbReference type="ARBA" id="ARBA00012588"/>
    </source>
</evidence>
<evidence type="ECO:0000259" key="13">
    <source>
        <dbReference type="Pfam" id="PF07779"/>
    </source>
</evidence>
<keyword evidence="11" id="KW-0812">Transmembrane</keyword>
<dbReference type="InterPro" id="IPR013534">
    <property type="entry name" value="Starch_synth_cat_dom"/>
</dbReference>
<feature type="coiled-coil region" evidence="9">
    <location>
        <begin position="727"/>
        <end position="778"/>
    </location>
</feature>
<evidence type="ECO:0000313" key="15">
    <source>
        <dbReference type="EMBL" id="KAK8503318.1"/>
    </source>
</evidence>
<sequence length="1577" mass="181580">MVVSGPITPGQVSFLLGVIPVFIAWIYSEFLEYKKSASHSKVHSDKNLVELGEETVKDDDRVILLEGGLTRSASAKAHSSTIKTNLIRFLTMEDSFLLENRAILRAMAEFGTILVYFYICDRTNLLGESTKKYNRDLFLFLYAILIIVSAMTSLTKHNDKSAFSGKAMQYLSRHQTEEWKGWMQVLFLMYHYFAATEIYNAIRIFIAAYVWMTGFGNFSYYYIRKDFSLARFTQMMWRLNFFVAFCCIVLNNDYMLYYICPMHTLFTLMVYGALGIFNKYNEKPSVMAMKILACFLTVIFIWEVPGVFEIFWSPLAFLLGYTDPAKPDLPRLHEWHFRSGLDRYIWIIGMLYAYYHPNVEKWMEKLEECEPKKKFSIKASIISISLFVGYMWYEYIYKLDKATYNKYHPYTSWIPITVYICLRNCTQQLRNYSLTLFASVRIVLHLHFRASQVARQDNSRDIHFPVSYLVEVLIIAFQTCRSDMPNGQPKWLLSFIPEYPLLNFMLTTAIYVVVSHRLFELTNIFKSAFIPTKDNRRLLYNCTAGVTISLCLYCTSLVLLQIPHSTKNLNMRLLLTPSRRLLPVSCKIQQWNLSSHYKRQQGKKPPFEWIRTRAKLRPNSDDESEHEHSVPNNGDMKHIVNHGKTFDEDVDTRVDVEHIDEKSSGVLSASAVETNRDVELADEQMALTKALAINKEQLSEDLIRMIKTAERNILLLNQARVHALEDLHKILGEKETLQSEINSLEMRLAKADAQIKVASEEKVHAEQLEGQLEKLRNELFNRGGSGKSELELYENRNKMSNVEALLVSDGHVHSLRKEVDSLRTENLALKDDIQELKSILSNLKNSDERMVTLENERSFLESTMKELESKLSVSLQESSNISTLKVECKDLCEKVENLQCLLDKATKQAEQAFLVLQQNQDLRKKVDKLEESLEAANVFKVSSEKIEQYDELMQQKIKLLEERLQKSDQEIYSYVQLYQESIKEFQNTLNSLKEESKEGTLDGPADDMPWEFWSHLLLTIDGWVLEKKLSNNDAVLLREMAWKRDRRICDAYVACKEKTEDEVISTFLQLTSSQPSPGLHIIHIAAEMAPVAKVGGLGDVVTGLSKALQKRGHLVEIILPKYDCMQYDRICDLRALDEAVHSYFDGKLFQNKVWTGIVEGLPVYFIEPHHPNRFFWRGQYYGEQDDFKRFSFFSRAALELILQAGKKPDIIHCHDWQTAFVAPLYWDLYAPKGLNSARICFTCHNFEYQGTAPASELASCGLDVHQLNRPDRMQDNSAHDRVNPIKGAIVFSNIVTTVSPTYAQEVRTAEGGRGLHSTLNFYSNKFLGIINGIDTESWNPATDMFLKVQYSVNDLQGKEENKDSMRRLLGLSSADDRTPLVGCITRLVPQKGVHLIRHAIYWTLEMGGQFVLLGSSPVPHIQREFEDIANQFQNHEHIRLILKYDEALSRHIYAASDMFIIPSIFEPCGLTQMIAMRYGSVPIVRKTGGLNDSVFDVDDDTIPDQYRNGFTFVTADEQGLDGALERAFNLYKTDNQSWQQLVQKVMNIDFSWESSASQYVELYTRSVTRARASASHT</sequence>
<feature type="domain" description="Cas1p 10 TM acyl transferase" evidence="13">
    <location>
        <begin position="98"/>
        <end position="439"/>
    </location>
</feature>
<keyword evidence="11" id="KW-0472">Membrane</keyword>
<feature type="transmembrane region" description="Helical" evidence="11">
    <location>
        <begin position="235"/>
        <end position="250"/>
    </location>
</feature>
<feature type="transmembrane region" description="Helical" evidence="11">
    <location>
        <begin position="499"/>
        <end position="519"/>
    </location>
</feature>
<dbReference type="EMBL" id="JBBPBM010000153">
    <property type="protein sequence ID" value="KAK8503318.1"/>
    <property type="molecule type" value="Genomic_DNA"/>
</dbReference>
<feature type="transmembrane region" description="Helical" evidence="11">
    <location>
        <begin position="462"/>
        <end position="479"/>
    </location>
</feature>
<comment type="similarity">
    <text evidence="3">Belongs to the glycosyltransferase 1 family. Bacterial/plant glycogen synthase subfamily.</text>
</comment>
<keyword evidence="11" id="KW-1133">Transmembrane helix</keyword>
<feature type="coiled-coil region" evidence="9">
    <location>
        <begin position="812"/>
        <end position="1002"/>
    </location>
</feature>
<feature type="transmembrane region" description="Helical" evidence="11">
    <location>
        <begin position="12"/>
        <end position="31"/>
    </location>
</feature>
<keyword evidence="8" id="KW-0809">Transit peptide</keyword>
<protein>
    <recommendedName>
        <fullName evidence="4">starch synthase</fullName>
        <ecNumber evidence="4">2.4.1.21</ecNumber>
    </recommendedName>
</protein>
<dbReference type="EMBL" id="JBBPBM010000153">
    <property type="protein sequence ID" value="KAK8503323.1"/>
    <property type="molecule type" value="Genomic_DNA"/>
</dbReference>
<dbReference type="InterPro" id="IPR012419">
    <property type="entry name" value="Cas1_AcylTrans_dom"/>
</dbReference>
<evidence type="ECO:0000313" key="17">
    <source>
        <dbReference type="EMBL" id="KAK8503328.1"/>
    </source>
</evidence>
<dbReference type="NCBIfam" id="NF001905">
    <property type="entry name" value="PRK00654.2-4"/>
    <property type="match status" value="1"/>
</dbReference>
<dbReference type="Gene3D" id="3.40.50.2000">
    <property type="entry name" value="Glycogen Phosphorylase B"/>
    <property type="match status" value="2"/>
</dbReference>
<proteinExistence type="inferred from homology"/>
<comment type="caution">
    <text evidence="17">The sequence shown here is derived from an EMBL/GenBank/DDBJ whole genome shotgun (WGS) entry which is preliminary data.</text>
</comment>
<reference evidence="17 18" key="1">
    <citation type="journal article" date="2024" name="G3 (Bethesda)">
        <title>Genome assembly of Hibiscus sabdariffa L. provides insights into metabolisms of medicinal natural products.</title>
        <authorList>
            <person name="Kim T."/>
        </authorList>
    </citation>
    <scope>NUCLEOTIDE SEQUENCE [LARGE SCALE GENOMIC DNA]</scope>
    <source>
        <strain evidence="17">TK-2024</strain>
        <tissue evidence="17">Old leaves</tissue>
    </source>
</reference>
<evidence type="ECO:0000256" key="1">
    <source>
        <dbReference type="ARBA" id="ARBA00001478"/>
    </source>
</evidence>
<evidence type="ECO:0000259" key="12">
    <source>
        <dbReference type="Pfam" id="PF00534"/>
    </source>
</evidence>
<evidence type="ECO:0000256" key="5">
    <source>
        <dbReference type="ARBA" id="ARBA00022676"/>
    </source>
</evidence>
<comment type="pathway">
    <text evidence="2">Glycan biosynthesis; starch biosynthesis.</text>
</comment>
<dbReference type="Pfam" id="PF00534">
    <property type="entry name" value="Glycos_transf_1"/>
    <property type="match status" value="1"/>
</dbReference>
<feature type="transmembrane region" description="Helical" evidence="11">
    <location>
        <begin position="256"/>
        <end position="277"/>
    </location>
</feature>
<name>A0ABR2B8Q4_9ROSI</name>
<keyword evidence="7" id="KW-0750">Starch biosynthesis</keyword>
<dbReference type="PANTHER" id="PTHR46083">
    <property type="match status" value="1"/>
</dbReference>
<dbReference type="PANTHER" id="PTHR46083:SF2">
    <property type="entry name" value="STARCH SYNTHASE 4, CHLOROPLASTIC_AMYLOPLASTIC-RELATED"/>
    <property type="match status" value="1"/>
</dbReference>
<evidence type="ECO:0000256" key="2">
    <source>
        <dbReference type="ARBA" id="ARBA00004727"/>
    </source>
</evidence>
<dbReference type="EMBL" id="JBBPBM010000153">
    <property type="protein sequence ID" value="KAK8503328.1"/>
    <property type="molecule type" value="Genomic_DNA"/>
</dbReference>
<evidence type="ECO:0000256" key="8">
    <source>
        <dbReference type="ARBA" id="ARBA00022946"/>
    </source>
</evidence>
<feature type="domain" description="Starch synthase catalytic" evidence="14">
    <location>
        <begin position="1080"/>
        <end position="1320"/>
    </location>
</feature>
<dbReference type="HAMAP" id="MF_00484">
    <property type="entry name" value="Glycogen_synth"/>
    <property type="match status" value="1"/>
</dbReference>
<evidence type="ECO:0000313" key="18">
    <source>
        <dbReference type="Proteomes" id="UP001472677"/>
    </source>
</evidence>
<evidence type="ECO:0000313" key="16">
    <source>
        <dbReference type="EMBL" id="KAK8503323.1"/>
    </source>
</evidence>
<keyword evidence="5" id="KW-0328">Glycosyltransferase</keyword>
<dbReference type="SUPFAM" id="SSF53756">
    <property type="entry name" value="UDP-Glycosyltransferase/glycogen phosphorylase"/>
    <property type="match status" value="1"/>
</dbReference>
<evidence type="ECO:0000256" key="3">
    <source>
        <dbReference type="ARBA" id="ARBA00010281"/>
    </source>
</evidence>
<dbReference type="InterPro" id="IPR001296">
    <property type="entry name" value="Glyco_trans_1"/>
</dbReference>
<dbReference type="Pfam" id="PF08323">
    <property type="entry name" value="Glyco_transf_5"/>
    <property type="match status" value="1"/>
</dbReference>
<evidence type="ECO:0000256" key="7">
    <source>
        <dbReference type="ARBA" id="ARBA00022922"/>
    </source>
</evidence>
<dbReference type="Proteomes" id="UP001472677">
    <property type="component" value="Unassembled WGS sequence"/>
</dbReference>
<dbReference type="InterPro" id="IPR011835">
    <property type="entry name" value="GS/SS"/>
</dbReference>
<accession>A0ABR2B8Q4</accession>
<evidence type="ECO:0000256" key="10">
    <source>
        <dbReference type="SAM" id="MobiDB-lite"/>
    </source>
</evidence>
<evidence type="ECO:0000256" key="11">
    <source>
        <dbReference type="SAM" id="Phobius"/>
    </source>
</evidence>
<feature type="transmembrane region" description="Helical" evidence="11">
    <location>
        <begin position="539"/>
        <end position="562"/>
    </location>
</feature>
<dbReference type="Pfam" id="PF07779">
    <property type="entry name" value="Cas1_AcylT"/>
    <property type="match status" value="2"/>
</dbReference>
<dbReference type="NCBIfam" id="TIGR02095">
    <property type="entry name" value="glgA"/>
    <property type="match status" value="1"/>
</dbReference>
<feature type="transmembrane region" description="Helical" evidence="11">
    <location>
        <begin position="375"/>
        <end position="393"/>
    </location>
</feature>
<comment type="catalytic activity">
    <reaction evidence="1">
        <text>[(1-&gt;4)-alpha-D-glucosyl](n) + ADP-alpha-D-glucose = [(1-&gt;4)-alpha-D-glucosyl](n+1) + ADP + H(+)</text>
        <dbReference type="Rhea" id="RHEA:18189"/>
        <dbReference type="Rhea" id="RHEA-COMP:9584"/>
        <dbReference type="Rhea" id="RHEA-COMP:9587"/>
        <dbReference type="ChEBI" id="CHEBI:15378"/>
        <dbReference type="ChEBI" id="CHEBI:15444"/>
        <dbReference type="ChEBI" id="CHEBI:57498"/>
        <dbReference type="ChEBI" id="CHEBI:456216"/>
        <dbReference type="EC" id="2.4.1.21"/>
    </reaction>
</comment>
<keyword evidence="18" id="KW-1185">Reference proteome</keyword>
<keyword evidence="6" id="KW-0808">Transferase</keyword>
<evidence type="ECO:0000256" key="6">
    <source>
        <dbReference type="ARBA" id="ARBA00022679"/>
    </source>
</evidence>
<evidence type="ECO:0000256" key="9">
    <source>
        <dbReference type="SAM" id="Coils"/>
    </source>
</evidence>
<evidence type="ECO:0000259" key="14">
    <source>
        <dbReference type="Pfam" id="PF08323"/>
    </source>
</evidence>
<gene>
    <name evidence="15" type="ORF">V6N12_034713</name>
    <name evidence="16" type="ORF">V6N12_034718</name>
    <name evidence="17" type="ORF">V6N12_034723</name>
</gene>
<feature type="transmembrane region" description="Helical" evidence="11">
    <location>
        <begin position="201"/>
        <end position="223"/>
    </location>
</feature>
<feature type="transmembrane region" description="Helical" evidence="11">
    <location>
        <begin position="289"/>
        <end position="315"/>
    </location>
</feature>
<feature type="domain" description="Cas1p 10 TM acyl transferase" evidence="13">
    <location>
        <begin position="492"/>
        <end position="536"/>
    </location>
</feature>
<feature type="domain" description="Glycosyl transferase family 1" evidence="12">
    <location>
        <begin position="1375"/>
        <end position="1532"/>
    </location>
</feature>